<dbReference type="Proteomes" id="UP000036681">
    <property type="component" value="Unplaced"/>
</dbReference>
<accession>A0A0M3HGI1</accession>
<evidence type="ECO:0000313" key="1">
    <source>
        <dbReference type="Proteomes" id="UP000036681"/>
    </source>
</evidence>
<name>A0A0M3HGI1_ASCLU</name>
<proteinExistence type="predicted"/>
<sequence>MCYLVFVWVAVEFRRYYAFDAIECLVKFSYHLLILGA</sequence>
<keyword evidence="1" id="KW-1185">Reference proteome</keyword>
<reference evidence="2" key="1">
    <citation type="submission" date="2017-02" db="UniProtKB">
        <authorList>
            <consortium name="WormBaseParasite"/>
        </authorList>
    </citation>
    <scope>IDENTIFICATION</scope>
</reference>
<organism evidence="1 2">
    <name type="scientific">Ascaris lumbricoides</name>
    <name type="common">Giant roundworm</name>
    <dbReference type="NCBI Taxonomy" id="6252"/>
    <lineage>
        <taxon>Eukaryota</taxon>
        <taxon>Metazoa</taxon>
        <taxon>Ecdysozoa</taxon>
        <taxon>Nematoda</taxon>
        <taxon>Chromadorea</taxon>
        <taxon>Rhabditida</taxon>
        <taxon>Spirurina</taxon>
        <taxon>Ascaridomorpha</taxon>
        <taxon>Ascaridoidea</taxon>
        <taxon>Ascarididae</taxon>
        <taxon>Ascaris</taxon>
    </lineage>
</organism>
<dbReference type="WBParaSite" id="ALUE_0000062601-mRNA-1">
    <property type="protein sequence ID" value="ALUE_0000062601-mRNA-1"/>
    <property type="gene ID" value="ALUE_0000062601"/>
</dbReference>
<evidence type="ECO:0000313" key="2">
    <source>
        <dbReference type="WBParaSite" id="ALUE_0000062601-mRNA-1"/>
    </source>
</evidence>
<dbReference type="AlphaFoldDB" id="A0A0M3HGI1"/>
<protein>
    <submittedName>
        <fullName evidence="2">Uncharacterized protein</fullName>
    </submittedName>
</protein>